<dbReference type="PROSITE" id="PS00041">
    <property type="entry name" value="HTH_ARAC_FAMILY_1"/>
    <property type="match status" value="1"/>
</dbReference>
<keyword evidence="7" id="KW-1185">Reference proteome</keyword>
<dbReference type="GO" id="GO:0043565">
    <property type="term" value="F:sequence-specific DNA binding"/>
    <property type="evidence" value="ECO:0007669"/>
    <property type="project" value="InterPro"/>
</dbReference>
<dbReference type="GO" id="GO:0003700">
    <property type="term" value="F:DNA-binding transcription factor activity"/>
    <property type="evidence" value="ECO:0007669"/>
    <property type="project" value="InterPro"/>
</dbReference>
<evidence type="ECO:0000256" key="3">
    <source>
        <dbReference type="ARBA" id="ARBA00023159"/>
    </source>
</evidence>
<keyword evidence="4" id="KW-0804">Transcription</keyword>
<name>A0A939F4H6_9ACTN</name>
<evidence type="ECO:0000313" key="7">
    <source>
        <dbReference type="Proteomes" id="UP000664167"/>
    </source>
</evidence>
<dbReference type="InterPro" id="IPR020449">
    <property type="entry name" value="Tscrpt_reg_AraC-type_HTH"/>
</dbReference>
<reference evidence="6" key="1">
    <citation type="submission" date="2021-03" db="EMBL/GenBank/DDBJ databases">
        <title>Streptomyces poriferae sp. nov., a novel marine sponge-derived Actinobacteria species with anti-MRSA activity.</title>
        <authorList>
            <person name="Sandoval-Powers M."/>
            <person name="Kralova S."/>
            <person name="Nguyen G.-S."/>
            <person name="Fawwal D."/>
            <person name="Degnes K."/>
            <person name="Klinkenberg G."/>
            <person name="Sletta H."/>
            <person name="Wentzel A."/>
            <person name="Liles M.R."/>
        </authorList>
    </citation>
    <scope>NUCLEOTIDE SEQUENCE</scope>
    <source>
        <strain evidence="6">DSM 41794</strain>
    </source>
</reference>
<dbReference type="Proteomes" id="UP000664167">
    <property type="component" value="Unassembled WGS sequence"/>
</dbReference>
<evidence type="ECO:0000256" key="4">
    <source>
        <dbReference type="ARBA" id="ARBA00023163"/>
    </source>
</evidence>
<dbReference type="Gene3D" id="2.60.120.280">
    <property type="entry name" value="Regulatory protein AraC"/>
    <property type="match status" value="1"/>
</dbReference>
<dbReference type="EMBL" id="JAFLRJ010000077">
    <property type="protein sequence ID" value="MBO0511927.1"/>
    <property type="molecule type" value="Genomic_DNA"/>
</dbReference>
<dbReference type="InterPro" id="IPR018060">
    <property type="entry name" value="HTH_AraC"/>
</dbReference>
<protein>
    <submittedName>
        <fullName evidence="6">Helix-turn-helix domain-containing protein</fullName>
    </submittedName>
</protein>
<keyword evidence="3" id="KW-0010">Activator</keyword>
<dbReference type="PRINTS" id="PR00032">
    <property type="entry name" value="HTHARAC"/>
</dbReference>
<dbReference type="SUPFAM" id="SSF46689">
    <property type="entry name" value="Homeodomain-like"/>
    <property type="match status" value="2"/>
</dbReference>
<dbReference type="AlphaFoldDB" id="A0A939F4H6"/>
<organism evidence="6 7">
    <name type="scientific">Streptomyces beijiangensis</name>
    <dbReference type="NCBI Taxonomy" id="163361"/>
    <lineage>
        <taxon>Bacteria</taxon>
        <taxon>Bacillati</taxon>
        <taxon>Actinomycetota</taxon>
        <taxon>Actinomycetes</taxon>
        <taxon>Kitasatosporales</taxon>
        <taxon>Streptomycetaceae</taxon>
        <taxon>Streptomyces</taxon>
    </lineage>
</organism>
<gene>
    <name evidence="6" type="ORF">J0695_08875</name>
</gene>
<dbReference type="PANTHER" id="PTHR46796">
    <property type="entry name" value="HTH-TYPE TRANSCRIPTIONAL ACTIVATOR RHAS-RELATED"/>
    <property type="match status" value="1"/>
</dbReference>
<dbReference type="PANTHER" id="PTHR46796:SF2">
    <property type="entry name" value="TRANSCRIPTIONAL REGULATORY PROTEIN"/>
    <property type="match status" value="1"/>
</dbReference>
<comment type="caution">
    <text evidence="6">The sequence shown here is derived from an EMBL/GenBank/DDBJ whole genome shotgun (WGS) entry which is preliminary data.</text>
</comment>
<dbReference type="PROSITE" id="PS01124">
    <property type="entry name" value="HTH_ARAC_FAMILY_2"/>
    <property type="match status" value="1"/>
</dbReference>
<dbReference type="Pfam" id="PF02311">
    <property type="entry name" value="AraC_binding"/>
    <property type="match status" value="1"/>
</dbReference>
<evidence type="ECO:0000313" key="6">
    <source>
        <dbReference type="EMBL" id="MBO0511927.1"/>
    </source>
</evidence>
<feature type="domain" description="HTH araC/xylS-type" evidence="5">
    <location>
        <begin position="180"/>
        <end position="278"/>
    </location>
</feature>
<dbReference type="SMART" id="SM00342">
    <property type="entry name" value="HTH_ARAC"/>
    <property type="match status" value="1"/>
</dbReference>
<accession>A0A939F4H6</accession>
<keyword evidence="2" id="KW-0238">DNA-binding</keyword>
<dbReference type="Pfam" id="PF12833">
    <property type="entry name" value="HTH_18"/>
    <property type="match status" value="1"/>
</dbReference>
<evidence type="ECO:0000256" key="2">
    <source>
        <dbReference type="ARBA" id="ARBA00023125"/>
    </source>
</evidence>
<proteinExistence type="predicted"/>
<dbReference type="InterPro" id="IPR050204">
    <property type="entry name" value="AraC_XylS_family_regulators"/>
</dbReference>
<keyword evidence="1" id="KW-0805">Transcription regulation</keyword>
<dbReference type="InterPro" id="IPR003313">
    <property type="entry name" value="AraC-bd"/>
</dbReference>
<dbReference type="SUPFAM" id="SSF51215">
    <property type="entry name" value="Regulatory protein AraC"/>
    <property type="match status" value="1"/>
</dbReference>
<dbReference type="RefSeq" id="WP_206961328.1">
    <property type="nucleotide sequence ID" value="NZ_BAAAJJ010000001.1"/>
</dbReference>
<sequence length="279" mass="30253">MEDSAAVRRARTRPELVATPDNRVVAGRLAAGPDYRTVRQGGTGDWLLLFTCQGLGRIRIEGAVDVHAGRSSFVAIAPGTPHDYGTDAGVGEWLLLWAHVCPRPEWLVLLDWPQAAPGVGRVSLPGPLADRVAAALTRAVSLSGSGVANSVLFGVNAVEEALLWCATQNPRGERMDPRLLGVLEHLTTCLADPHTVRSLARVAGLSESRFSRLFTAQFGTSVMAHVEERRMDVACRLLRMSELPVRDVARQVGYKDPLYFSTRFRRAVGCSPSAYRDAG</sequence>
<dbReference type="InterPro" id="IPR009057">
    <property type="entry name" value="Homeodomain-like_sf"/>
</dbReference>
<dbReference type="InterPro" id="IPR037923">
    <property type="entry name" value="HTH-like"/>
</dbReference>
<dbReference type="InterPro" id="IPR018062">
    <property type="entry name" value="HTH_AraC-typ_CS"/>
</dbReference>
<evidence type="ECO:0000259" key="5">
    <source>
        <dbReference type="PROSITE" id="PS01124"/>
    </source>
</evidence>
<dbReference type="Gene3D" id="1.10.10.60">
    <property type="entry name" value="Homeodomain-like"/>
    <property type="match status" value="1"/>
</dbReference>
<evidence type="ECO:0000256" key="1">
    <source>
        <dbReference type="ARBA" id="ARBA00023015"/>
    </source>
</evidence>